<dbReference type="PANTHER" id="PTHR13164">
    <property type="entry name" value="CALICYLIN BINDING PROTEIN"/>
    <property type="match status" value="1"/>
</dbReference>
<dbReference type="Gene3D" id="2.60.40.790">
    <property type="match status" value="1"/>
</dbReference>
<dbReference type="OrthoDB" id="164025at2759"/>
<dbReference type="EMBL" id="CAJHUC010000358">
    <property type="protein sequence ID" value="CAD7695520.1"/>
    <property type="molecule type" value="Genomic_DNA"/>
</dbReference>
<organism evidence="2 3">
    <name type="scientific">Ostreobium quekettii</name>
    <dbReference type="NCBI Taxonomy" id="121088"/>
    <lineage>
        <taxon>Eukaryota</taxon>
        <taxon>Viridiplantae</taxon>
        <taxon>Chlorophyta</taxon>
        <taxon>core chlorophytes</taxon>
        <taxon>Ulvophyceae</taxon>
        <taxon>TCBD clade</taxon>
        <taxon>Bryopsidales</taxon>
        <taxon>Ostreobineae</taxon>
        <taxon>Ostreobiaceae</taxon>
        <taxon>Ostreobium</taxon>
    </lineage>
</organism>
<dbReference type="SUPFAM" id="SSF49764">
    <property type="entry name" value="HSP20-like chaperones"/>
    <property type="match status" value="1"/>
</dbReference>
<dbReference type="Pfam" id="PF04969">
    <property type="entry name" value="CS"/>
    <property type="match status" value="1"/>
</dbReference>
<reference evidence="2" key="1">
    <citation type="submission" date="2020-12" db="EMBL/GenBank/DDBJ databases">
        <authorList>
            <person name="Iha C."/>
        </authorList>
    </citation>
    <scope>NUCLEOTIDE SEQUENCE</scope>
</reference>
<feature type="domain" description="CS" evidence="1">
    <location>
        <begin position="96"/>
        <end position="175"/>
    </location>
</feature>
<comment type="caution">
    <text evidence="2">The sequence shown here is derived from an EMBL/GenBank/DDBJ whole genome shotgun (WGS) entry which is preliminary data.</text>
</comment>
<dbReference type="InterPro" id="IPR007052">
    <property type="entry name" value="CS_dom"/>
</dbReference>
<keyword evidence="3" id="KW-1185">Reference proteome</keyword>
<dbReference type="PANTHER" id="PTHR13164:SF6">
    <property type="entry name" value="CS DOMAIN-CONTAINING PROTEIN"/>
    <property type="match status" value="1"/>
</dbReference>
<evidence type="ECO:0000313" key="2">
    <source>
        <dbReference type="EMBL" id="CAD7695520.1"/>
    </source>
</evidence>
<protein>
    <recommendedName>
        <fullName evidence="1">CS domain-containing protein</fullName>
    </recommendedName>
</protein>
<accession>A0A8S1IKS2</accession>
<dbReference type="InterPro" id="IPR052289">
    <property type="entry name" value="Calcyclin-binding_UBL-bridge"/>
</dbReference>
<dbReference type="AlphaFoldDB" id="A0A8S1IKS2"/>
<sequence length="191" mass="21154">MAGTRSLALGNASVRGRVCVGMRRIAVSWIACSGSVVARSLRSALDASLDSKKENSYYYAHQRRTTGEEPAPAPVHRVIHRSTSQVMDQVEAVFSYQFRDGSKVAKVYVPMEGVGDLPDDLIESSFTEKSMNLQIRGVKQNRTMQLSVAELDGEIVPEGCYHKKLANKVVVTLKKKPSEDGHCSVWTKLRR</sequence>
<dbReference type="Proteomes" id="UP000708148">
    <property type="component" value="Unassembled WGS sequence"/>
</dbReference>
<gene>
    <name evidence="2" type="ORF">OSTQU699_LOCUS881</name>
</gene>
<proteinExistence type="predicted"/>
<dbReference type="GO" id="GO:0005634">
    <property type="term" value="C:nucleus"/>
    <property type="evidence" value="ECO:0007669"/>
    <property type="project" value="TreeGrafter"/>
</dbReference>
<evidence type="ECO:0000259" key="1">
    <source>
        <dbReference type="Pfam" id="PF04969"/>
    </source>
</evidence>
<dbReference type="InterPro" id="IPR008978">
    <property type="entry name" value="HSP20-like_chaperone"/>
</dbReference>
<name>A0A8S1IKS2_9CHLO</name>
<evidence type="ECO:0000313" key="3">
    <source>
        <dbReference type="Proteomes" id="UP000708148"/>
    </source>
</evidence>